<sequence>MVWRPLDEEVAECVTFATKTMSCWKIHGSSHLSPPPPPPPPFSHTPPRKAPQKQPQEREFSPAKSGQTCALENFHLGKLDKGLRVCGSIECPHGSRAAVALGGVSRAWSHQLEDWTPAGLIRTDSTDFFIEPLERGQQEKEASGRTHVVYRREAIQQEWAEPHGDLHNEDGTSFEAPVSLQVSLIREAVDQSQRILQA</sequence>
<dbReference type="EMBL" id="JASSZA010000011">
    <property type="protein sequence ID" value="KAK2098506.1"/>
    <property type="molecule type" value="Genomic_DNA"/>
</dbReference>
<accession>A0ABQ9UN59</accession>
<evidence type="ECO:0000256" key="1">
    <source>
        <dbReference type="SAM" id="MobiDB-lite"/>
    </source>
</evidence>
<evidence type="ECO:0000313" key="2">
    <source>
        <dbReference type="EMBL" id="KAK2098506.1"/>
    </source>
</evidence>
<dbReference type="Proteomes" id="UP001266305">
    <property type="component" value="Unassembled WGS sequence"/>
</dbReference>
<organism evidence="2 3">
    <name type="scientific">Saguinus oedipus</name>
    <name type="common">Cotton-top tamarin</name>
    <name type="synonym">Oedipomidas oedipus</name>
    <dbReference type="NCBI Taxonomy" id="9490"/>
    <lineage>
        <taxon>Eukaryota</taxon>
        <taxon>Metazoa</taxon>
        <taxon>Chordata</taxon>
        <taxon>Craniata</taxon>
        <taxon>Vertebrata</taxon>
        <taxon>Euteleostomi</taxon>
        <taxon>Mammalia</taxon>
        <taxon>Eutheria</taxon>
        <taxon>Euarchontoglires</taxon>
        <taxon>Primates</taxon>
        <taxon>Haplorrhini</taxon>
        <taxon>Platyrrhini</taxon>
        <taxon>Cebidae</taxon>
        <taxon>Callitrichinae</taxon>
        <taxon>Saguinus</taxon>
    </lineage>
</organism>
<name>A0ABQ9UN59_SAGOE</name>
<gene>
    <name evidence="2" type="ORF">P7K49_023957</name>
</gene>
<reference evidence="2 3" key="1">
    <citation type="submission" date="2023-05" db="EMBL/GenBank/DDBJ databases">
        <title>B98-5 Cell Line De Novo Hybrid Assembly: An Optical Mapping Approach.</title>
        <authorList>
            <person name="Kananen K."/>
            <person name="Auerbach J.A."/>
            <person name="Kautto E."/>
            <person name="Blachly J.S."/>
        </authorList>
    </citation>
    <scope>NUCLEOTIDE SEQUENCE [LARGE SCALE GENOMIC DNA]</scope>
    <source>
        <strain evidence="2">B95-8</strain>
        <tissue evidence="2">Cell line</tissue>
    </source>
</reference>
<protein>
    <submittedName>
        <fullName evidence="2">Uncharacterized protein</fullName>
    </submittedName>
</protein>
<comment type="caution">
    <text evidence="2">The sequence shown here is derived from an EMBL/GenBank/DDBJ whole genome shotgun (WGS) entry which is preliminary data.</text>
</comment>
<feature type="compositionally biased region" description="Pro residues" evidence="1">
    <location>
        <begin position="33"/>
        <end position="44"/>
    </location>
</feature>
<evidence type="ECO:0000313" key="3">
    <source>
        <dbReference type="Proteomes" id="UP001266305"/>
    </source>
</evidence>
<feature type="region of interest" description="Disordered" evidence="1">
    <location>
        <begin position="28"/>
        <end position="66"/>
    </location>
</feature>
<keyword evidence="3" id="KW-1185">Reference proteome</keyword>
<proteinExistence type="predicted"/>